<dbReference type="RefSeq" id="WP_344091032.1">
    <property type="nucleotide sequence ID" value="NZ_BAAAHB010000032.1"/>
</dbReference>
<dbReference type="PANTHER" id="PTHR43352:SF1">
    <property type="entry name" value="ANTHRANILATE--COA LIGASE"/>
    <property type="match status" value="1"/>
</dbReference>
<accession>A0ABN1A5K1</accession>
<reference evidence="4 5" key="1">
    <citation type="journal article" date="2019" name="Int. J. Syst. Evol. Microbiol.">
        <title>The Global Catalogue of Microorganisms (GCM) 10K type strain sequencing project: providing services to taxonomists for standard genome sequencing and annotation.</title>
        <authorList>
            <consortium name="The Broad Institute Genomics Platform"/>
            <consortium name="The Broad Institute Genome Sequencing Center for Infectious Disease"/>
            <person name="Wu L."/>
            <person name="Ma J."/>
        </authorList>
    </citation>
    <scope>NUCLEOTIDE SEQUENCE [LARGE SCALE GENOMIC DNA]</scope>
    <source>
        <strain evidence="4 5">JCM 10649</strain>
    </source>
</reference>
<evidence type="ECO:0000313" key="5">
    <source>
        <dbReference type="Proteomes" id="UP001499895"/>
    </source>
</evidence>
<dbReference type="InterPro" id="IPR045851">
    <property type="entry name" value="AMP-bd_C_sf"/>
</dbReference>
<organism evidence="4 5">
    <name type="scientific">Streptomyces stramineus</name>
    <dbReference type="NCBI Taxonomy" id="173861"/>
    <lineage>
        <taxon>Bacteria</taxon>
        <taxon>Bacillati</taxon>
        <taxon>Actinomycetota</taxon>
        <taxon>Actinomycetes</taxon>
        <taxon>Kitasatosporales</taxon>
        <taxon>Streptomycetaceae</taxon>
        <taxon>Streptomyces</taxon>
    </lineage>
</organism>
<dbReference type="InterPro" id="IPR042099">
    <property type="entry name" value="ANL_N_sf"/>
</dbReference>
<dbReference type="Proteomes" id="UP001499895">
    <property type="component" value="Unassembled WGS sequence"/>
</dbReference>
<name>A0ABN1A5K1_9ACTN</name>
<keyword evidence="1 4" id="KW-0436">Ligase</keyword>
<dbReference type="PANTHER" id="PTHR43352">
    <property type="entry name" value="ACETYL-COA SYNTHETASE"/>
    <property type="match status" value="1"/>
</dbReference>
<feature type="domain" description="AMP-binding enzyme C-terminal" evidence="3">
    <location>
        <begin position="452"/>
        <end position="530"/>
    </location>
</feature>
<dbReference type="Pfam" id="PF13193">
    <property type="entry name" value="AMP-binding_C"/>
    <property type="match status" value="1"/>
</dbReference>
<evidence type="ECO:0000259" key="2">
    <source>
        <dbReference type="Pfam" id="PF00501"/>
    </source>
</evidence>
<sequence>MELKPSAHVDTFPRDHLPPAGLWPGLRFDLAGPSALRYPDRLNCGAELLDRTVRRRGADRPAVRDAEGGVWSYGELKGRVDRIAHTLTGDLGVVPGNRVLLRGPTSPWLAACWLAVMKAGAVAVTVLAAQRPHELAQICALARVRHALCDARALDDLARTPAGPLRITVYGGDAPDDLLRLSADKPSSYAPVETSADDVALIAFTSGTTGRPKGCAHFHRDVLAVADTFSERVLRPRPDDVFAGSPPLGFTFGLGGLVIFPFRAGASTLLTDWGGPGRLLADIERHRVSVLFTAPTAYRSMLPRLGPFDLSSLRRCVSAGEHLPAALWHQWRRATGLRVINGIGATEMLHIFISAADDAIRPGTTGLPVPGYEARVVGEDGRPVPDGEAGLLAVRGPTGCRYLADERQRAYVRDGWNLTGDTYVRESDGYFRFVARADDMIVSAGYNIAGPEVEEALLRHPDVLEAAVVGRPDERRGAVVVAHVVLRAGVPRTRETAAALREFITTEIAPYKCPREIEFPQALPRTPTGKLQRFRLRHGALQFPRD</sequence>
<dbReference type="Pfam" id="PF00501">
    <property type="entry name" value="AMP-binding"/>
    <property type="match status" value="1"/>
</dbReference>
<dbReference type="SUPFAM" id="SSF56801">
    <property type="entry name" value="Acetyl-CoA synthetase-like"/>
    <property type="match status" value="1"/>
</dbReference>
<feature type="domain" description="AMP-dependent synthetase/ligase" evidence="2">
    <location>
        <begin position="50"/>
        <end position="398"/>
    </location>
</feature>
<evidence type="ECO:0000256" key="1">
    <source>
        <dbReference type="ARBA" id="ARBA00022598"/>
    </source>
</evidence>
<dbReference type="InterPro" id="IPR000873">
    <property type="entry name" value="AMP-dep_synth/lig_dom"/>
</dbReference>
<dbReference type="Gene3D" id="3.30.300.30">
    <property type="match status" value="1"/>
</dbReference>
<dbReference type="Gene3D" id="3.40.50.12780">
    <property type="entry name" value="N-terminal domain of ligase-like"/>
    <property type="match status" value="1"/>
</dbReference>
<keyword evidence="5" id="KW-1185">Reference proteome</keyword>
<gene>
    <name evidence="4" type="primary">ambL</name>
    <name evidence="4" type="ORF">GCM10009544_32810</name>
</gene>
<comment type="caution">
    <text evidence="4">The sequence shown here is derived from an EMBL/GenBank/DDBJ whole genome shotgun (WGS) entry which is preliminary data.</text>
</comment>
<evidence type="ECO:0000259" key="3">
    <source>
        <dbReference type="Pfam" id="PF13193"/>
    </source>
</evidence>
<protein>
    <submittedName>
        <fullName evidence="4">Aminobenozate:CoA ligase AmbL</fullName>
    </submittedName>
</protein>
<dbReference type="GO" id="GO:0016874">
    <property type="term" value="F:ligase activity"/>
    <property type="evidence" value="ECO:0007669"/>
    <property type="project" value="UniProtKB-KW"/>
</dbReference>
<proteinExistence type="predicted"/>
<dbReference type="PROSITE" id="PS00455">
    <property type="entry name" value="AMP_BINDING"/>
    <property type="match status" value="1"/>
</dbReference>
<dbReference type="EMBL" id="BAAAHB010000032">
    <property type="protein sequence ID" value="GAA0467954.1"/>
    <property type="molecule type" value="Genomic_DNA"/>
</dbReference>
<dbReference type="InterPro" id="IPR025110">
    <property type="entry name" value="AMP-bd_C"/>
</dbReference>
<dbReference type="InterPro" id="IPR020845">
    <property type="entry name" value="AMP-binding_CS"/>
</dbReference>
<evidence type="ECO:0000313" key="4">
    <source>
        <dbReference type="EMBL" id="GAA0467954.1"/>
    </source>
</evidence>